<dbReference type="InterPro" id="IPR000086">
    <property type="entry name" value="NUDIX_hydrolase_dom"/>
</dbReference>
<dbReference type="Gene3D" id="3.90.79.10">
    <property type="entry name" value="Nucleoside Triphosphate Pyrophosphohydrolase"/>
    <property type="match status" value="1"/>
</dbReference>
<evidence type="ECO:0000256" key="4">
    <source>
        <dbReference type="ARBA" id="ARBA00022801"/>
    </source>
</evidence>
<dbReference type="InterPro" id="IPR015797">
    <property type="entry name" value="NUDIX_hydrolase-like_dom_sf"/>
</dbReference>
<evidence type="ECO:0000256" key="5">
    <source>
        <dbReference type="ARBA" id="ARBA00022842"/>
    </source>
</evidence>
<comment type="cofactor">
    <cofactor evidence="2">
        <name>Mg(2+)</name>
        <dbReference type="ChEBI" id="CHEBI:18420"/>
    </cofactor>
</comment>
<dbReference type="Pfam" id="PF00293">
    <property type="entry name" value="NUDIX"/>
    <property type="match status" value="1"/>
</dbReference>
<name>A0A840QRP4_9BACI</name>
<evidence type="ECO:0000256" key="3">
    <source>
        <dbReference type="ARBA" id="ARBA00022723"/>
    </source>
</evidence>
<gene>
    <name evidence="8" type="ORF">HNQ41_002210</name>
</gene>
<keyword evidence="6" id="KW-0464">Manganese</keyword>
<organism evidence="8 9">
    <name type="scientific">Texcoconibacillus texcoconensis</name>
    <dbReference type="NCBI Taxonomy" id="1095777"/>
    <lineage>
        <taxon>Bacteria</taxon>
        <taxon>Bacillati</taxon>
        <taxon>Bacillota</taxon>
        <taxon>Bacilli</taxon>
        <taxon>Bacillales</taxon>
        <taxon>Bacillaceae</taxon>
        <taxon>Texcoconibacillus</taxon>
    </lineage>
</organism>
<sequence>MKQKGDLPVNDSTLKHKLNNYTPKIMDIDMYTSFAIFLPLTSYHGKRHILFEVRSSNITQPGEICFPGGKVDKTDRDEQTAAMRECSEELGVSMDKLEVYGALDYMITPYRTILSPYVGTIPENESLNINPNEVAETFSIPLDELVELEPKTHHIYLRVEPEESFPYHLIPQGEEYPWRNGVVEEHFYEYKGRVIWGLTARILKHFIEDILLEEDNDH</sequence>
<keyword evidence="4" id="KW-0378">Hydrolase</keyword>
<protein>
    <submittedName>
        <fullName evidence="8">8-oxo-dGTP pyrophosphatase MutT (NUDIX family)</fullName>
    </submittedName>
</protein>
<evidence type="ECO:0000256" key="1">
    <source>
        <dbReference type="ARBA" id="ARBA00001936"/>
    </source>
</evidence>
<dbReference type="PANTHER" id="PTHR12992:SF11">
    <property type="entry name" value="MITOCHONDRIAL COENZYME A DIPHOSPHATASE NUDT8"/>
    <property type="match status" value="1"/>
</dbReference>
<feature type="domain" description="Nudix hydrolase" evidence="7">
    <location>
        <begin position="29"/>
        <end position="161"/>
    </location>
</feature>
<reference evidence="8 9" key="1">
    <citation type="submission" date="2020-08" db="EMBL/GenBank/DDBJ databases">
        <title>Genomic Encyclopedia of Type Strains, Phase IV (KMG-IV): sequencing the most valuable type-strain genomes for metagenomic binning, comparative biology and taxonomic classification.</title>
        <authorList>
            <person name="Goeker M."/>
        </authorList>
    </citation>
    <scope>NUCLEOTIDE SEQUENCE [LARGE SCALE GENOMIC DNA]</scope>
    <source>
        <strain evidence="8 9">DSM 24696</strain>
    </source>
</reference>
<dbReference type="Proteomes" id="UP000551878">
    <property type="component" value="Unassembled WGS sequence"/>
</dbReference>
<dbReference type="GO" id="GO:0046872">
    <property type="term" value="F:metal ion binding"/>
    <property type="evidence" value="ECO:0007669"/>
    <property type="project" value="UniProtKB-KW"/>
</dbReference>
<keyword evidence="5" id="KW-0460">Magnesium</keyword>
<dbReference type="GO" id="GO:0010945">
    <property type="term" value="F:coenzyme A diphosphatase activity"/>
    <property type="evidence" value="ECO:0007669"/>
    <property type="project" value="InterPro"/>
</dbReference>
<keyword evidence="9" id="KW-1185">Reference proteome</keyword>
<evidence type="ECO:0000256" key="2">
    <source>
        <dbReference type="ARBA" id="ARBA00001946"/>
    </source>
</evidence>
<evidence type="ECO:0000259" key="7">
    <source>
        <dbReference type="PROSITE" id="PS51462"/>
    </source>
</evidence>
<evidence type="ECO:0000256" key="6">
    <source>
        <dbReference type="ARBA" id="ARBA00023211"/>
    </source>
</evidence>
<evidence type="ECO:0000313" key="8">
    <source>
        <dbReference type="EMBL" id="MBB5174020.1"/>
    </source>
</evidence>
<dbReference type="SUPFAM" id="SSF55811">
    <property type="entry name" value="Nudix"/>
    <property type="match status" value="1"/>
</dbReference>
<dbReference type="PROSITE" id="PS51462">
    <property type="entry name" value="NUDIX"/>
    <property type="match status" value="1"/>
</dbReference>
<dbReference type="RefSeq" id="WP_184664448.1">
    <property type="nucleotide sequence ID" value="NZ_JACHHB010000009.1"/>
</dbReference>
<comment type="caution">
    <text evidence="8">The sequence shown here is derived from an EMBL/GenBank/DDBJ whole genome shotgun (WGS) entry which is preliminary data.</text>
</comment>
<comment type="cofactor">
    <cofactor evidence="1">
        <name>Mn(2+)</name>
        <dbReference type="ChEBI" id="CHEBI:29035"/>
    </cofactor>
</comment>
<keyword evidence="3" id="KW-0479">Metal-binding</keyword>
<accession>A0A840QRP4</accession>
<proteinExistence type="predicted"/>
<dbReference type="AlphaFoldDB" id="A0A840QRP4"/>
<dbReference type="CDD" id="cd03426">
    <property type="entry name" value="NUDIX_CoAse_Nudt7"/>
    <property type="match status" value="1"/>
</dbReference>
<dbReference type="EMBL" id="JACHHB010000009">
    <property type="protein sequence ID" value="MBB5174020.1"/>
    <property type="molecule type" value="Genomic_DNA"/>
</dbReference>
<dbReference type="PANTHER" id="PTHR12992">
    <property type="entry name" value="NUDIX HYDROLASE"/>
    <property type="match status" value="1"/>
</dbReference>
<dbReference type="InterPro" id="IPR045121">
    <property type="entry name" value="CoAse"/>
</dbReference>
<evidence type="ECO:0000313" key="9">
    <source>
        <dbReference type="Proteomes" id="UP000551878"/>
    </source>
</evidence>